<evidence type="ECO:0000313" key="5">
    <source>
        <dbReference type="Proteomes" id="UP000177376"/>
    </source>
</evidence>
<dbReference type="SUPFAM" id="SSF52172">
    <property type="entry name" value="CheY-like"/>
    <property type="match status" value="1"/>
</dbReference>
<dbReference type="PROSITE" id="PS50110">
    <property type="entry name" value="RESPONSE_REGULATORY"/>
    <property type="match status" value="1"/>
</dbReference>
<reference evidence="4 5" key="1">
    <citation type="journal article" date="2016" name="Nat. Commun.">
        <title>Thousands of microbial genomes shed light on interconnected biogeochemical processes in an aquifer system.</title>
        <authorList>
            <person name="Anantharaman K."/>
            <person name="Brown C.T."/>
            <person name="Hug L.A."/>
            <person name="Sharon I."/>
            <person name="Castelle C.J."/>
            <person name="Probst A.J."/>
            <person name="Thomas B.C."/>
            <person name="Singh A."/>
            <person name="Wilkins M.J."/>
            <person name="Karaoz U."/>
            <person name="Brodie E.L."/>
            <person name="Williams K.H."/>
            <person name="Hubbard S.S."/>
            <person name="Banfield J.F."/>
        </authorList>
    </citation>
    <scope>NUCLEOTIDE SEQUENCE [LARGE SCALE GENOMIC DNA]</scope>
</reference>
<dbReference type="AlphaFoldDB" id="A0A1G1YLB0"/>
<organism evidence="4 5">
    <name type="scientific">Candidatus Buchananbacteria bacterium RIFCSPLOWO2_01_FULL_39_33</name>
    <dbReference type="NCBI Taxonomy" id="1797543"/>
    <lineage>
        <taxon>Bacteria</taxon>
        <taxon>Candidatus Buchananiibacteriota</taxon>
    </lineage>
</organism>
<dbReference type="PANTHER" id="PTHR44591">
    <property type="entry name" value="STRESS RESPONSE REGULATOR PROTEIN 1"/>
    <property type="match status" value="1"/>
</dbReference>
<evidence type="ECO:0000259" key="3">
    <source>
        <dbReference type="PROSITE" id="PS50110"/>
    </source>
</evidence>
<name>A0A1G1YLB0_9BACT</name>
<feature type="domain" description="Response regulatory" evidence="3">
    <location>
        <begin position="9"/>
        <end position="123"/>
    </location>
</feature>
<gene>
    <name evidence="4" type="ORF">A3A02_00250</name>
</gene>
<protein>
    <recommendedName>
        <fullName evidence="3">Response regulatory domain-containing protein</fullName>
    </recommendedName>
</protein>
<dbReference type="Pfam" id="PF00072">
    <property type="entry name" value="Response_reg"/>
    <property type="match status" value="1"/>
</dbReference>
<feature type="modified residue" description="4-aspartylphosphate" evidence="2">
    <location>
        <position position="58"/>
    </location>
</feature>
<comment type="caution">
    <text evidence="4">The sequence shown here is derived from an EMBL/GenBank/DDBJ whole genome shotgun (WGS) entry which is preliminary data.</text>
</comment>
<dbReference type="InterPro" id="IPR011006">
    <property type="entry name" value="CheY-like_superfamily"/>
</dbReference>
<evidence type="ECO:0000256" key="1">
    <source>
        <dbReference type="ARBA" id="ARBA00022553"/>
    </source>
</evidence>
<dbReference type="Gene3D" id="3.40.50.2300">
    <property type="match status" value="1"/>
</dbReference>
<evidence type="ECO:0000256" key="2">
    <source>
        <dbReference type="PROSITE-ProRule" id="PRU00169"/>
    </source>
</evidence>
<dbReference type="SMART" id="SM00448">
    <property type="entry name" value="REC"/>
    <property type="match status" value="1"/>
</dbReference>
<dbReference type="CDD" id="cd00156">
    <property type="entry name" value="REC"/>
    <property type="match status" value="1"/>
</dbReference>
<dbReference type="EMBL" id="MHIM01000004">
    <property type="protein sequence ID" value="OGY53133.1"/>
    <property type="molecule type" value="Genomic_DNA"/>
</dbReference>
<dbReference type="InterPro" id="IPR050595">
    <property type="entry name" value="Bact_response_regulator"/>
</dbReference>
<keyword evidence="1 2" id="KW-0597">Phosphoprotein</keyword>
<dbReference type="Proteomes" id="UP000177376">
    <property type="component" value="Unassembled WGS sequence"/>
</dbReference>
<dbReference type="PANTHER" id="PTHR44591:SF3">
    <property type="entry name" value="RESPONSE REGULATORY DOMAIN-CONTAINING PROTEIN"/>
    <property type="match status" value="1"/>
</dbReference>
<proteinExistence type="predicted"/>
<dbReference type="InterPro" id="IPR001789">
    <property type="entry name" value="Sig_transdc_resp-reg_receiver"/>
</dbReference>
<sequence length="126" mass="14278">MKRENKGKRILIVDDEKPMAQALELKLNKLNFRAKAVFNGTEAIKLLNQEDFDLILTDLVMSPIDGFGIMEFLKSKNIKIPVIVLSNLGQEEDLQRAKNLGAKDYFIKSNTPIIKVVGHINKLLDQ</sequence>
<accession>A0A1G1YLB0</accession>
<dbReference type="GO" id="GO:0000160">
    <property type="term" value="P:phosphorelay signal transduction system"/>
    <property type="evidence" value="ECO:0007669"/>
    <property type="project" value="InterPro"/>
</dbReference>
<evidence type="ECO:0000313" key="4">
    <source>
        <dbReference type="EMBL" id="OGY53133.1"/>
    </source>
</evidence>